<dbReference type="EMBL" id="BKCJ011380666">
    <property type="protein sequence ID" value="GFD27894.1"/>
    <property type="molecule type" value="Genomic_DNA"/>
</dbReference>
<comment type="caution">
    <text evidence="3">The sequence shown here is derived from an EMBL/GenBank/DDBJ whole genome shotgun (WGS) entry which is preliminary data.</text>
</comment>
<dbReference type="InterPro" id="IPR012916">
    <property type="entry name" value="RED_N"/>
</dbReference>
<reference evidence="3" key="1">
    <citation type="journal article" date="2019" name="Sci. Rep.">
        <title>Draft genome of Tanacetum cinerariifolium, the natural source of mosquito coil.</title>
        <authorList>
            <person name="Yamashiro T."/>
            <person name="Shiraishi A."/>
            <person name="Satake H."/>
            <person name="Nakayama K."/>
        </authorList>
    </citation>
    <scope>NUCLEOTIDE SEQUENCE</scope>
</reference>
<feature type="compositionally biased region" description="Basic and acidic residues" evidence="1">
    <location>
        <begin position="36"/>
        <end position="49"/>
    </location>
</feature>
<evidence type="ECO:0000259" key="2">
    <source>
        <dbReference type="Pfam" id="PF07808"/>
    </source>
</evidence>
<feature type="non-terminal residue" evidence="3">
    <location>
        <position position="63"/>
    </location>
</feature>
<accession>A0A699V737</accession>
<proteinExistence type="predicted"/>
<feature type="region of interest" description="Disordered" evidence="1">
    <location>
        <begin position="1"/>
        <end position="63"/>
    </location>
</feature>
<protein>
    <submittedName>
        <fullName evidence="3">Suppressor of mec-8 and unc-52 protein homolog 2</fullName>
    </submittedName>
</protein>
<name>A0A699V737_TANCI</name>
<evidence type="ECO:0000256" key="1">
    <source>
        <dbReference type="SAM" id="MobiDB-lite"/>
    </source>
</evidence>
<dbReference type="Pfam" id="PF07808">
    <property type="entry name" value="RED_N"/>
    <property type="match status" value="1"/>
</dbReference>
<gene>
    <name evidence="3" type="ORF">Tci_899863</name>
</gene>
<sequence length="63" mass="7294">MGSSNKVQKNKQARRPKDEKKKKVEESAAAALELLPKYRDRAKERREDQNPDYEPTANEFGAF</sequence>
<feature type="domain" description="RED-like N-terminal" evidence="2">
    <location>
        <begin position="19"/>
        <end position="57"/>
    </location>
</feature>
<feature type="compositionally biased region" description="Basic and acidic residues" evidence="1">
    <location>
        <begin position="15"/>
        <end position="26"/>
    </location>
</feature>
<dbReference type="AlphaFoldDB" id="A0A699V737"/>
<evidence type="ECO:0000313" key="3">
    <source>
        <dbReference type="EMBL" id="GFD27894.1"/>
    </source>
</evidence>
<organism evidence="3">
    <name type="scientific">Tanacetum cinerariifolium</name>
    <name type="common">Dalmatian daisy</name>
    <name type="synonym">Chrysanthemum cinerariifolium</name>
    <dbReference type="NCBI Taxonomy" id="118510"/>
    <lineage>
        <taxon>Eukaryota</taxon>
        <taxon>Viridiplantae</taxon>
        <taxon>Streptophyta</taxon>
        <taxon>Embryophyta</taxon>
        <taxon>Tracheophyta</taxon>
        <taxon>Spermatophyta</taxon>
        <taxon>Magnoliopsida</taxon>
        <taxon>eudicotyledons</taxon>
        <taxon>Gunneridae</taxon>
        <taxon>Pentapetalae</taxon>
        <taxon>asterids</taxon>
        <taxon>campanulids</taxon>
        <taxon>Asterales</taxon>
        <taxon>Asteraceae</taxon>
        <taxon>Asteroideae</taxon>
        <taxon>Anthemideae</taxon>
        <taxon>Anthemidinae</taxon>
        <taxon>Tanacetum</taxon>
    </lineage>
</organism>